<sequence length="47" mass="4964">MRFRFKPAVLGMAMVVGITGIGAGGALAAQSTSELDWKYDVSYGRAI</sequence>
<dbReference type="RefSeq" id="WP_172245948.1">
    <property type="nucleotide sequence ID" value="NZ_BMDD01000004.1"/>
</dbReference>
<comment type="caution">
    <text evidence="1">The sequence shown here is derived from an EMBL/GenBank/DDBJ whole genome shotgun (WGS) entry which is preliminary data.</text>
</comment>
<evidence type="ECO:0000313" key="1">
    <source>
        <dbReference type="EMBL" id="GGH83145.1"/>
    </source>
</evidence>
<keyword evidence="2" id="KW-1185">Reference proteome</keyword>
<dbReference type="EMBL" id="BMDD01000004">
    <property type="protein sequence ID" value="GGH83145.1"/>
    <property type="molecule type" value="Genomic_DNA"/>
</dbReference>
<organism evidence="1 2">
    <name type="scientific">Saccharibacillus endophyticus</name>
    <dbReference type="NCBI Taxonomy" id="2060666"/>
    <lineage>
        <taxon>Bacteria</taxon>
        <taxon>Bacillati</taxon>
        <taxon>Bacillota</taxon>
        <taxon>Bacilli</taxon>
        <taxon>Bacillales</taxon>
        <taxon>Paenibacillaceae</taxon>
        <taxon>Saccharibacillus</taxon>
    </lineage>
</organism>
<reference evidence="2" key="1">
    <citation type="journal article" date="2019" name="Int. J. Syst. Evol. Microbiol.">
        <title>The Global Catalogue of Microorganisms (GCM) 10K type strain sequencing project: providing services to taxonomists for standard genome sequencing and annotation.</title>
        <authorList>
            <consortium name="The Broad Institute Genomics Platform"/>
            <consortium name="The Broad Institute Genome Sequencing Center for Infectious Disease"/>
            <person name="Wu L."/>
            <person name="Ma J."/>
        </authorList>
    </citation>
    <scope>NUCLEOTIDE SEQUENCE [LARGE SCALE GENOMIC DNA]</scope>
    <source>
        <strain evidence="2">CCM 8702</strain>
    </source>
</reference>
<name>A0ABQ2A2A4_9BACL</name>
<dbReference type="Proteomes" id="UP000605427">
    <property type="component" value="Unassembled WGS sequence"/>
</dbReference>
<gene>
    <name evidence="1" type="ORF">GCM10007362_35540</name>
</gene>
<accession>A0ABQ2A2A4</accession>
<protein>
    <submittedName>
        <fullName evidence="1">Uncharacterized protein</fullName>
    </submittedName>
</protein>
<evidence type="ECO:0000313" key="2">
    <source>
        <dbReference type="Proteomes" id="UP000605427"/>
    </source>
</evidence>
<proteinExistence type="predicted"/>